<gene>
    <name evidence="1" type="ORF">HYH02_008858</name>
</gene>
<sequence>MKATTQQNDVGPGDVLKSSVIGSQVMGYYDACVDLASKGLAFIRLTRLGALPVQFSFVFTKSEGDSSAELGGTIYVPSPQGATPQCIYTTATGTPVKFESLGRSASLTAGTLYLMTCNIPRDQVNTGGSFLISTRSYMYVDVLIPGGVPLSYVELLVDKVAALQARTDNLEFTVTQTASALEVLFRAVVARGVFALGGEPTTLLAFMQQKVPVTSRTTGNDGSARWRDCHYSATLLQWSGPYLFTSRSIRIGDGGESGGTGNWAVMNFGTVRGKGDFEARCEDVFSVGGAGGCSAGGSAYGMSVALWGSATSSDCSMPQGWNLLYRLPAGPGDGAFNNARGRWDFVWLF</sequence>
<evidence type="ECO:0000313" key="1">
    <source>
        <dbReference type="EMBL" id="KAG2444988.1"/>
    </source>
</evidence>
<dbReference type="OrthoDB" id="10420375at2759"/>
<accession>A0A835WCT8</accession>
<evidence type="ECO:0000313" key="2">
    <source>
        <dbReference type="Proteomes" id="UP000613740"/>
    </source>
</evidence>
<proteinExistence type="predicted"/>
<name>A0A835WCT8_9CHLO</name>
<protein>
    <submittedName>
        <fullName evidence="1">Uncharacterized protein</fullName>
    </submittedName>
</protein>
<keyword evidence="2" id="KW-1185">Reference proteome</keyword>
<dbReference type="Proteomes" id="UP000613740">
    <property type="component" value="Unassembled WGS sequence"/>
</dbReference>
<dbReference type="EMBL" id="JAEHOD010000028">
    <property type="protein sequence ID" value="KAG2444988.1"/>
    <property type="molecule type" value="Genomic_DNA"/>
</dbReference>
<reference evidence="1" key="1">
    <citation type="journal article" date="2020" name="bioRxiv">
        <title>Comparative genomics of Chlamydomonas.</title>
        <authorList>
            <person name="Craig R.J."/>
            <person name="Hasan A.R."/>
            <person name="Ness R.W."/>
            <person name="Keightley P.D."/>
        </authorList>
    </citation>
    <scope>NUCLEOTIDE SEQUENCE</scope>
    <source>
        <strain evidence="1">CCAP 11/173</strain>
    </source>
</reference>
<organism evidence="1 2">
    <name type="scientific">Chlamydomonas schloesseri</name>
    <dbReference type="NCBI Taxonomy" id="2026947"/>
    <lineage>
        <taxon>Eukaryota</taxon>
        <taxon>Viridiplantae</taxon>
        <taxon>Chlorophyta</taxon>
        <taxon>core chlorophytes</taxon>
        <taxon>Chlorophyceae</taxon>
        <taxon>CS clade</taxon>
        <taxon>Chlamydomonadales</taxon>
        <taxon>Chlamydomonadaceae</taxon>
        <taxon>Chlamydomonas</taxon>
    </lineage>
</organism>
<dbReference type="AlphaFoldDB" id="A0A835WCT8"/>
<comment type="caution">
    <text evidence="1">The sequence shown here is derived from an EMBL/GenBank/DDBJ whole genome shotgun (WGS) entry which is preliminary data.</text>
</comment>